<reference evidence="1" key="1">
    <citation type="submission" date="2018-02" db="EMBL/GenBank/DDBJ databases">
        <title>Rhizophora mucronata_Transcriptome.</title>
        <authorList>
            <person name="Meera S.P."/>
            <person name="Sreeshan A."/>
            <person name="Augustine A."/>
        </authorList>
    </citation>
    <scope>NUCLEOTIDE SEQUENCE</scope>
    <source>
        <tissue evidence="1">Leaf</tissue>
    </source>
</reference>
<sequence length="45" mass="5266">MKERPVNFKQNFVRKNADLNINSTNCLENSCREPKANHPLRTTVH</sequence>
<accession>A0A2P2KTI8</accession>
<dbReference type="EMBL" id="GGEC01028531">
    <property type="protein sequence ID" value="MBX09015.1"/>
    <property type="molecule type" value="Transcribed_RNA"/>
</dbReference>
<dbReference type="AlphaFoldDB" id="A0A2P2KTI8"/>
<organism evidence="1">
    <name type="scientific">Rhizophora mucronata</name>
    <name type="common">Asiatic mangrove</name>
    <dbReference type="NCBI Taxonomy" id="61149"/>
    <lineage>
        <taxon>Eukaryota</taxon>
        <taxon>Viridiplantae</taxon>
        <taxon>Streptophyta</taxon>
        <taxon>Embryophyta</taxon>
        <taxon>Tracheophyta</taxon>
        <taxon>Spermatophyta</taxon>
        <taxon>Magnoliopsida</taxon>
        <taxon>eudicotyledons</taxon>
        <taxon>Gunneridae</taxon>
        <taxon>Pentapetalae</taxon>
        <taxon>rosids</taxon>
        <taxon>fabids</taxon>
        <taxon>Malpighiales</taxon>
        <taxon>Rhizophoraceae</taxon>
        <taxon>Rhizophora</taxon>
    </lineage>
</organism>
<protein>
    <submittedName>
        <fullName evidence="1">Uncharacterized protein</fullName>
    </submittedName>
</protein>
<name>A0A2P2KTI8_RHIMU</name>
<evidence type="ECO:0000313" key="1">
    <source>
        <dbReference type="EMBL" id="MBX09015.1"/>
    </source>
</evidence>
<proteinExistence type="predicted"/>